<dbReference type="Proteomes" id="UP000326924">
    <property type="component" value="Unassembled WGS sequence"/>
</dbReference>
<dbReference type="GO" id="GO:0005096">
    <property type="term" value="F:GTPase activator activity"/>
    <property type="evidence" value="ECO:0007669"/>
    <property type="project" value="UniProtKB-KW"/>
</dbReference>
<accession>A0A5J5ER65</accession>
<protein>
    <submittedName>
        <fullName evidence="4">Rho GTPase activation protein</fullName>
    </submittedName>
</protein>
<feature type="compositionally biased region" description="Basic and acidic residues" evidence="2">
    <location>
        <begin position="492"/>
        <end position="502"/>
    </location>
</feature>
<keyword evidence="1" id="KW-0343">GTPase activation</keyword>
<gene>
    <name evidence="4" type="ORF">FN846DRAFT_781447</name>
</gene>
<feature type="compositionally biased region" description="Low complexity" evidence="2">
    <location>
        <begin position="21"/>
        <end position="63"/>
    </location>
</feature>
<dbReference type="PROSITE" id="PS50238">
    <property type="entry name" value="RHOGAP"/>
    <property type="match status" value="1"/>
</dbReference>
<feature type="compositionally biased region" description="Polar residues" evidence="2">
    <location>
        <begin position="504"/>
        <end position="517"/>
    </location>
</feature>
<dbReference type="GO" id="GO:0005938">
    <property type="term" value="C:cell cortex"/>
    <property type="evidence" value="ECO:0007669"/>
    <property type="project" value="UniProtKB-ARBA"/>
</dbReference>
<dbReference type="Pfam" id="PF00620">
    <property type="entry name" value="RhoGAP"/>
    <property type="match status" value="1"/>
</dbReference>
<dbReference type="OrthoDB" id="185175at2759"/>
<dbReference type="CDD" id="cd00159">
    <property type="entry name" value="RhoGAP"/>
    <property type="match status" value="1"/>
</dbReference>
<dbReference type="SUPFAM" id="SSF48350">
    <property type="entry name" value="GTPase activation domain, GAP"/>
    <property type="match status" value="1"/>
</dbReference>
<dbReference type="PANTHER" id="PTHR23176:SF125">
    <property type="entry name" value="GTPASE ACTIVATOR (BEM2), PUTATIVE (AFU_ORTHOLOGUE AFUA_7G04450)-RELATED"/>
    <property type="match status" value="1"/>
</dbReference>
<dbReference type="EMBL" id="VXIS01000149">
    <property type="protein sequence ID" value="KAA8900807.1"/>
    <property type="molecule type" value="Genomic_DNA"/>
</dbReference>
<evidence type="ECO:0000256" key="2">
    <source>
        <dbReference type="SAM" id="MobiDB-lite"/>
    </source>
</evidence>
<dbReference type="GO" id="GO:0007165">
    <property type="term" value="P:signal transduction"/>
    <property type="evidence" value="ECO:0007669"/>
    <property type="project" value="InterPro"/>
</dbReference>
<dbReference type="InterPro" id="IPR000198">
    <property type="entry name" value="RhoGAP_dom"/>
</dbReference>
<dbReference type="InParanoid" id="A0A5J5ER65"/>
<reference evidence="4 5" key="1">
    <citation type="submission" date="2019-09" db="EMBL/GenBank/DDBJ databases">
        <title>Draft genome of the ectomycorrhizal ascomycete Sphaerosporella brunnea.</title>
        <authorList>
            <consortium name="DOE Joint Genome Institute"/>
            <person name="Benucci G.M."/>
            <person name="Marozzi G."/>
            <person name="Antonielli L."/>
            <person name="Sanchez S."/>
            <person name="Marco P."/>
            <person name="Wang X."/>
            <person name="Falini L.B."/>
            <person name="Barry K."/>
            <person name="Haridas S."/>
            <person name="Lipzen A."/>
            <person name="Labutti K."/>
            <person name="Grigoriev I.V."/>
            <person name="Murat C."/>
            <person name="Martin F."/>
            <person name="Albertini E."/>
            <person name="Donnini D."/>
            <person name="Bonito G."/>
        </authorList>
    </citation>
    <scope>NUCLEOTIDE SEQUENCE [LARGE SCALE GENOMIC DNA]</scope>
    <source>
        <strain evidence="4 5">Sb_GMNB300</strain>
    </source>
</reference>
<feature type="region of interest" description="Disordered" evidence="2">
    <location>
        <begin position="123"/>
        <end position="160"/>
    </location>
</feature>
<dbReference type="InterPro" id="IPR050729">
    <property type="entry name" value="Rho-GAP"/>
</dbReference>
<feature type="region of interest" description="Disordered" evidence="2">
    <location>
        <begin position="364"/>
        <end position="545"/>
    </location>
</feature>
<feature type="compositionally biased region" description="Polar residues" evidence="2">
    <location>
        <begin position="129"/>
        <end position="150"/>
    </location>
</feature>
<feature type="compositionally biased region" description="Polar residues" evidence="2">
    <location>
        <begin position="379"/>
        <end position="397"/>
    </location>
</feature>
<dbReference type="PANTHER" id="PTHR23176">
    <property type="entry name" value="RHO/RAC/CDC GTPASE-ACTIVATING PROTEIN"/>
    <property type="match status" value="1"/>
</dbReference>
<evidence type="ECO:0000313" key="5">
    <source>
        <dbReference type="Proteomes" id="UP000326924"/>
    </source>
</evidence>
<organism evidence="4 5">
    <name type="scientific">Sphaerosporella brunnea</name>
    <dbReference type="NCBI Taxonomy" id="1250544"/>
    <lineage>
        <taxon>Eukaryota</taxon>
        <taxon>Fungi</taxon>
        <taxon>Dikarya</taxon>
        <taxon>Ascomycota</taxon>
        <taxon>Pezizomycotina</taxon>
        <taxon>Pezizomycetes</taxon>
        <taxon>Pezizales</taxon>
        <taxon>Pyronemataceae</taxon>
        <taxon>Sphaerosporella</taxon>
    </lineage>
</organism>
<feature type="compositionally biased region" description="Polar residues" evidence="2">
    <location>
        <begin position="405"/>
        <end position="428"/>
    </location>
</feature>
<name>A0A5J5ER65_9PEZI</name>
<feature type="compositionally biased region" description="Basic and acidic residues" evidence="2">
    <location>
        <begin position="431"/>
        <end position="477"/>
    </location>
</feature>
<sequence length="545" mass="60741">MSPKATNRAAADAPGLTLTTSHSSSKGPKAASKSSSPSPTTSQPAQFPPRHQSRARGASSSSPSDDRAPRLPPRPGGPRRSSSQDGNFFSNVKKGKEQVKAGGLKAASFLDKVSHVAWDRIKSPRLNPLNPTNLRVSGGRSSSPQSGNKNDPNRDTSNDVDVFGMDLKEAVIKTRIISVRKMPGDATYWIPAIAYRCLQYLNVYGPHEIGIYRLSGSTVVVDDLRAEFKIRHDVDLFENPPDDLHTVSSLLKGWFRSLPDAILPLEVQKRIYEKCKDETESPKPPKAFVDELSNLPPYNYYLLNHLFSHLSTICMESEINKMNLSNLGMIFCSTLRIDRFCFNWLVNSWADCWAGCLTEEDEYHRTLPPPPPRRLPSMDSANPPQILSSNSRASSRTGRPIELDGSSQERWPSTSSRDLPTSSASSIQHPPRKDSREPIELGREKEKDRGGRIDWSQQKEKLERGQEEKKERVPLESRRHKKEPSSLSLSPRTDEPHYDDRYSTMVQHGSPRTSSDGNRGRLSPPASLPPIQPLSPMIKEGQNVV</sequence>
<proteinExistence type="predicted"/>
<keyword evidence="5" id="KW-1185">Reference proteome</keyword>
<feature type="domain" description="Rho-GAP" evidence="3">
    <location>
        <begin position="165"/>
        <end position="364"/>
    </location>
</feature>
<dbReference type="InterPro" id="IPR008936">
    <property type="entry name" value="Rho_GTPase_activation_prot"/>
</dbReference>
<evidence type="ECO:0000259" key="3">
    <source>
        <dbReference type="PROSITE" id="PS50238"/>
    </source>
</evidence>
<evidence type="ECO:0000313" key="4">
    <source>
        <dbReference type="EMBL" id="KAA8900807.1"/>
    </source>
</evidence>
<feature type="region of interest" description="Disordered" evidence="2">
    <location>
        <begin position="1"/>
        <end position="90"/>
    </location>
</feature>
<dbReference type="SMART" id="SM00324">
    <property type="entry name" value="RhoGAP"/>
    <property type="match status" value="1"/>
</dbReference>
<dbReference type="Gene3D" id="1.10.555.10">
    <property type="entry name" value="Rho GTPase activation protein"/>
    <property type="match status" value="1"/>
</dbReference>
<evidence type="ECO:0000256" key="1">
    <source>
        <dbReference type="ARBA" id="ARBA00022468"/>
    </source>
</evidence>
<comment type="caution">
    <text evidence="4">The sequence shown here is derived from an EMBL/GenBank/DDBJ whole genome shotgun (WGS) entry which is preliminary data.</text>
</comment>
<dbReference type="AlphaFoldDB" id="A0A5J5ER65"/>